<dbReference type="PANTHER" id="PTHR28153">
    <property type="entry name" value="PROTEIN, PUTATIVE-RELATED"/>
    <property type="match status" value="1"/>
</dbReference>
<protein>
    <recommendedName>
        <fullName evidence="2">DUF4484 domain-containing protein</fullName>
    </recommendedName>
</protein>
<evidence type="ECO:0000313" key="4">
    <source>
        <dbReference type="Proteomes" id="UP000019484"/>
    </source>
</evidence>
<proteinExistence type="predicted"/>
<feature type="region of interest" description="Disordered" evidence="1">
    <location>
        <begin position="380"/>
        <end position="400"/>
    </location>
</feature>
<dbReference type="PANTHER" id="PTHR28153:SF1">
    <property type="entry name" value="DUF4484 DOMAIN-CONTAINING PROTEIN"/>
    <property type="match status" value="1"/>
</dbReference>
<dbReference type="InterPro" id="IPR053056">
    <property type="entry name" value="Lipid_Metab_Assoc_Protein"/>
</dbReference>
<comment type="caution">
    <text evidence="3">The sequence shown here is derived from an EMBL/GenBank/DDBJ whole genome shotgun (WGS) entry which is preliminary data.</text>
</comment>
<dbReference type="AlphaFoldDB" id="W9YN27"/>
<evidence type="ECO:0000259" key="2">
    <source>
        <dbReference type="Pfam" id="PF14831"/>
    </source>
</evidence>
<feature type="domain" description="DUF4484" evidence="2">
    <location>
        <begin position="407"/>
        <end position="587"/>
    </location>
</feature>
<dbReference type="GO" id="GO:0005811">
    <property type="term" value="C:lipid droplet"/>
    <property type="evidence" value="ECO:0007669"/>
    <property type="project" value="TreeGrafter"/>
</dbReference>
<dbReference type="InterPro" id="IPR018626">
    <property type="entry name" value="LCHN/Anr2"/>
</dbReference>
<dbReference type="Pfam" id="PF14831">
    <property type="entry name" value="DUF4484"/>
    <property type="match status" value="1"/>
</dbReference>
<dbReference type="EMBL" id="AMWN01000006">
    <property type="protein sequence ID" value="EXJ83669.1"/>
    <property type="molecule type" value="Genomic_DNA"/>
</dbReference>
<sequence>MADRSPLKIDISSEPPVPPIAAAFLVNFDHRKGYTLVWHRSIDEAQVEGVVEFKSLPSGLHNVEEDLVYFIHDKYSGLSAFINKPDGQSERAARMLAVGVLVPLEFGRTGRSWRHAEALQALARSQIDNVQDTTALEEYWGKYRLRPDERPEQEQVHSEYPGHSATRQPANGYRKSRSMSTATTFLPSHHTLTPHHPALTLLDSADIFGPLLFPLYRAALLRKRILIVADTPVQSSCNLVYNMSILSSVSKALLEFLPSGDTPSLWLRPLFTVGVGDIPELETTKSSPTSVSIAEDNWIACTTDDVLSTKPQLYDVLVLMPPSESNNAATKVFPKMVLSSPELTKSFPKVGIKSTQRDFQRFVRLQQGLLQFRPSKTAINGSLENGAEGRPPLSSRRSSFSANKAVVEPASWSRMAYTSLVWWASAGDRRGGLVETEEAENEQDLALLSYEDDSDSEQTREVALVAYFHRLTEIIFQTVAEAIARSDGTRSAPESSYHDDDNNDNTESIYEETVQRRASSEGEETQGLLADPADNGEVEITPEDMAAMGLDSWSASDRAFVEELVRLWWGRKAVVRPTSIECCGLRIY</sequence>
<feature type="region of interest" description="Disordered" evidence="1">
    <location>
        <begin position="485"/>
        <end position="505"/>
    </location>
</feature>
<accession>W9YN27</accession>
<dbReference type="HOGENOM" id="CLU_019791_0_0_1"/>
<dbReference type="InterPro" id="IPR028115">
    <property type="entry name" value="DUF4484"/>
</dbReference>
<feature type="region of interest" description="Disordered" evidence="1">
    <location>
        <begin position="150"/>
        <end position="174"/>
    </location>
</feature>
<dbReference type="STRING" id="1182541.W9YN27"/>
<evidence type="ECO:0000256" key="1">
    <source>
        <dbReference type="SAM" id="MobiDB-lite"/>
    </source>
</evidence>
<dbReference type="GeneID" id="19162154"/>
<organism evidence="3 4">
    <name type="scientific">Capronia coronata CBS 617.96</name>
    <dbReference type="NCBI Taxonomy" id="1182541"/>
    <lineage>
        <taxon>Eukaryota</taxon>
        <taxon>Fungi</taxon>
        <taxon>Dikarya</taxon>
        <taxon>Ascomycota</taxon>
        <taxon>Pezizomycotina</taxon>
        <taxon>Eurotiomycetes</taxon>
        <taxon>Chaetothyriomycetidae</taxon>
        <taxon>Chaetothyriales</taxon>
        <taxon>Herpotrichiellaceae</taxon>
        <taxon>Capronia</taxon>
    </lineage>
</organism>
<name>W9YN27_9EURO</name>
<reference evidence="3 4" key="1">
    <citation type="submission" date="2013-03" db="EMBL/GenBank/DDBJ databases">
        <title>The Genome Sequence of Capronia coronata CBS 617.96.</title>
        <authorList>
            <consortium name="The Broad Institute Genomics Platform"/>
            <person name="Cuomo C."/>
            <person name="de Hoog S."/>
            <person name="Gorbushina A."/>
            <person name="Walker B."/>
            <person name="Young S.K."/>
            <person name="Zeng Q."/>
            <person name="Gargeya S."/>
            <person name="Fitzgerald M."/>
            <person name="Haas B."/>
            <person name="Abouelleil A."/>
            <person name="Allen A.W."/>
            <person name="Alvarado L."/>
            <person name="Arachchi H.M."/>
            <person name="Berlin A.M."/>
            <person name="Chapman S.B."/>
            <person name="Gainer-Dewar J."/>
            <person name="Goldberg J."/>
            <person name="Griggs A."/>
            <person name="Gujja S."/>
            <person name="Hansen M."/>
            <person name="Howarth C."/>
            <person name="Imamovic A."/>
            <person name="Ireland A."/>
            <person name="Larimer J."/>
            <person name="McCowan C."/>
            <person name="Murphy C."/>
            <person name="Pearson M."/>
            <person name="Poon T.W."/>
            <person name="Priest M."/>
            <person name="Roberts A."/>
            <person name="Saif S."/>
            <person name="Shea T."/>
            <person name="Sisk P."/>
            <person name="Sykes S."/>
            <person name="Wortman J."/>
            <person name="Nusbaum C."/>
            <person name="Birren B."/>
        </authorList>
    </citation>
    <scope>NUCLEOTIDE SEQUENCE [LARGE SCALE GENOMIC DNA]</scope>
    <source>
        <strain evidence="3 4">CBS 617.96</strain>
    </source>
</reference>
<keyword evidence="4" id="KW-1185">Reference proteome</keyword>
<dbReference type="RefSeq" id="XP_007726355.1">
    <property type="nucleotide sequence ID" value="XM_007728165.1"/>
</dbReference>
<dbReference type="eggNOG" id="KOG4704">
    <property type="taxonomic scope" value="Eukaryota"/>
</dbReference>
<gene>
    <name evidence="3" type="ORF">A1O1_07293</name>
</gene>
<evidence type="ECO:0000313" key="3">
    <source>
        <dbReference type="EMBL" id="EXJ83669.1"/>
    </source>
</evidence>
<dbReference type="OrthoDB" id="2152680at2759"/>
<dbReference type="Proteomes" id="UP000019484">
    <property type="component" value="Unassembled WGS sequence"/>
</dbReference>
<dbReference type="Pfam" id="PF09804">
    <property type="entry name" value="DENND11"/>
    <property type="match status" value="1"/>
</dbReference>